<proteinExistence type="predicted"/>
<accession>A0A3B0W103</accession>
<reference evidence="1" key="1">
    <citation type="submission" date="2018-06" db="EMBL/GenBank/DDBJ databases">
        <authorList>
            <person name="Zhirakovskaya E."/>
        </authorList>
    </citation>
    <scope>NUCLEOTIDE SEQUENCE</scope>
</reference>
<dbReference type="AlphaFoldDB" id="A0A3B0W103"/>
<organism evidence="1">
    <name type="scientific">hydrothermal vent metagenome</name>
    <dbReference type="NCBI Taxonomy" id="652676"/>
    <lineage>
        <taxon>unclassified sequences</taxon>
        <taxon>metagenomes</taxon>
        <taxon>ecological metagenomes</taxon>
    </lineage>
</organism>
<sequence length="142" mass="15812">MKIMKHFLMAFLILFSALSSSWVGASVFSVSQNEDSLSVKQIVLEEGHVASVQYQEHAVNGCASMSQEAKRVVQNEEHAYCVNCFDQCQCDESACHKINSPLVGVHLEPINIQDMAKISPLFVPSQLQKSPIFLDFRPPKIS</sequence>
<gene>
    <name evidence="1" type="ORF">MNBD_GAMMA03-2122</name>
</gene>
<dbReference type="EMBL" id="UOFC01000246">
    <property type="protein sequence ID" value="VAW48961.1"/>
    <property type="molecule type" value="Genomic_DNA"/>
</dbReference>
<protein>
    <submittedName>
        <fullName evidence="1">Uncharacterized protein</fullName>
    </submittedName>
</protein>
<name>A0A3B0W103_9ZZZZ</name>
<evidence type="ECO:0000313" key="1">
    <source>
        <dbReference type="EMBL" id="VAW48961.1"/>
    </source>
</evidence>